<proteinExistence type="predicted"/>
<dbReference type="AlphaFoldDB" id="A0A9Q1GBK6"/>
<accession>A0A9Q1GBK6</accession>
<name>A0A9Q1GBK6_SYNKA</name>
<gene>
    <name evidence="1" type="ORF">SKAU_G00019320</name>
</gene>
<evidence type="ECO:0000313" key="1">
    <source>
        <dbReference type="EMBL" id="KAJ8381154.1"/>
    </source>
</evidence>
<dbReference type="Proteomes" id="UP001152622">
    <property type="component" value="Chromosome 1"/>
</dbReference>
<dbReference type="EMBL" id="JAINUF010000001">
    <property type="protein sequence ID" value="KAJ8381154.1"/>
    <property type="molecule type" value="Genomic_DNA"/>
</dbReference>
<organism evidence="1 2">
    <name type="scientific">Synaphobranchus kaupii</name>
    <name type="common">Kaup's arrowtooth eel</name>
    <dbReference type="NCBI Taxonomy" id="118154"/>
    <lineage>
        <taxon>Eukaryota</taxon>
        <taxon>Metazoa</taxon>
        <taxon>Chordata</taxon>
        <taxon>Craniata</taxon>
        <taxon>Vertebrata</taxon>
        <taxon>Euteleostomi</taxon>
        <taxon>Actinopterygii</taxon>
        <taxon>Neopterygii</taxon>
        <taxon>Teleostei</taxon>
        <taxon>Anguilliformes</taxon>
        <taxon>Synaphobranchidae</taxon>
        <taxon>Synaphobranchus</taxon>
    </lineage>
</organism>
<sequence length="182" mass="21052">MAEAHAAKWKRMKNKSFIGLPPDADSLRQHCPHANYLAYLVHHPSLKRHPSPLGHGWELVGGRCRPVRLTQPALLTHLPAPGPAEESEEDEMLVSQWDCLLLSQGLLYRRWRDPRDPMVVDLQLVVLRSLQSTDLRHSRGQVLWVNKTLDWLRQKPVQKGQRLHKPSRPTVLHLIIQYHIIQ</sequence>
<reference evidence="1" key="1">
    <citation type="journal article" date="2023" name="Science">
        <title>Genome structures resolve the early diversification of teleost fishes.</title>
        <authorList>
            <person name="Parey E."/>
            <person name="Louis A."/>
            <person name="Montfort J."/>
            <person name="Bouchez O."/>
            <person name="Roques C."/>
            <person name="Iampietro C."/>
            <person name="Lluch J."/>
            <person name="Castinel A."/>
            <person name="Donnadieu C."/>
            <person name="Desvignes T."/>
            <person name="Floi Bucao C."/>
            <person name="Jouanno E."/>
            <person name="Wen M."/>
            <person name="Mejri S."/>
            <person name="Dirks R."/>
            <person name="Jansen H."/>
            <person name="Henkel C."/>
            <person name="Chen W.J."/>
            <person name="Zahm M."/>
            <person name="Cabau C."/>
            <person name="Klopp C."/>
            <person name="Thompson A.W."/>
            <person name="Robinson-Rechavi M."/>
            <person name="Braasch I."/>
            <person name="Lecointre G."/>
            <person name="Bobe J."/>
            <person name="Postlethwait J.H."/>
            <person name="Berthelot C."/>
            <person name="Roest Crollius H."/>
            <person name="Guiguen Y."/>
        </authorList>
    </citation>
    <scope>NUCLEOTIDE SEQUENCE</scope>
    <source>
        <strain evidence="1">WJC10195</strain>
    </source>
</reference>
<evidence type="ECO:0000313" key="2">
    <source>
        <dbReference type="Proteomes" id="UP001152622"/>
    </source>
</evidence>
<protein>
    <submittedName>
        <fullName evidence="1">Uncharacterized protein</fullName>
    </submittedName>
</protein>
<comment type="caution">
    <text evidence="1">The sequence shown here is derived from an EMBL/GenBank/DDBJ whole genome shotgun (WGS) entry which is preliminary data.</text>
</comment>
<keyword evidence="2" id="KW-1185">Reference proteome</keyword>
<dbReference type="OrthoDB" id="10051367at2759"/>